<proteinExistence type="predicted"/>
<accession>A6J5Y0</accession>
<organism evidence="1 2">
    <name type="scientific">Rattus norvegicus</name>
    <name type="common">Rat</name>
    <dbReference type="NCBI Taxonomy" id="10116"/>
    <lineage>
        <taxon>Eukaryota</taxon>
        <taxon>Metazoa</taxon>
        <taxon>Chordata</taxon>
        <taxon>Craniata</taxon>
        <taxon>Vertebrata</taxon>
        <taxon>Euteleostomi</taxon>
        <taxon>Mammalia</taxon>
        <taxon>Eutheria</taxon>
        <taxon>Euarchontoglires</taxon>
        <taxon>Glires</taxon>
        <taxon>Rodentia</taxon>
        <taxon>Myomorpha</taxon>
        <taxon>Muroidea</taxon>
        <taxon>Muridae</taxon>
        <taxon>Murinae</taxon>
        <taxon>Rattus</taxon>
    </lineage>
</organism>
<sequence>MCYLLFFAGRSEVTVIIRTPVLVSPVECASHPKTQWLKMRAVPFAHDSAVRAESNCVALLPALPTHHSTAMGQAQLKVGLTGPLPTRL</sequence>
<evidence type="ECO:0000313" key="2">
    <source>
        <dbReference type="Proteomes" id="UP000234681"/>
    </source>
</evidence>
<gene>
    <name evidence="1" type="ORF">rCG_62718</name>
</gene>
<protein>
    <submittedName>
        <fullName evidence="1">RCG62718</fullName>
    </submittedName>
</protein>
<name>A6J5Y0_RAT</name>
<reference evidence="1 2" key="1">
    <citation type="submission" date="2005-09" db="EMBL/GenBank/DDBJ databases">
        <authorList>
            <person name="Mural R.J."/>
            <person name="Li P.W."/>
            <person name="Adams M.D."/>
            <person name="Amanatides P.G."/>
            <person name="Baden-Tillson H."/>
            <person name="Barnstead M."/>
            <person name="Chin S.H."/>
            <person name="Dew I."/>
            <person name="Evans C.A."/>
            <person name="Ferriera S."/>
            <person name="Flanigan M."/>
            <person name="Fosler C."/>
            <person name="Glodek A."/>
            <person name="Gu Z."/>
            <person name="Holt R.A."/>
            <person name="Jennings D."/>
            <person name="Kraft C.L."/>
            <person name="Lu F."/>
            <person name="Nguyen T."/>
            <person name="Nusskern D.R."/>
            <person name="Pfannkoch C.M."/>
            <person name="Sitter C."/>
            <person name="Sutton G.G."/>
            <person name="Venter J.C."/>
            <person name="Wang Z."/>
            <person name="Woodage T."/>
            <person name="Zheng X.H."/>
            <person name="Zhong F."/>
        </authorList>
    </citation>
    <scope>NUCLEOTIDE SEQUENCE [LARGE SCALE GENOMIC DNA]</scope>
    <source>
        <strain>BN</strain>
        <strain evidence="2">Sprague-Dawley</strain>
    </source>
</reference>
<dbReference type="AlphaFoldDB" id="A6J5Y0"/>
<dbReference type="Proteomes" id="UP000234681">
    <property type="component" value="Chromosome 2"/>
</dbReference>
<evidence type="ECO:0000313" key="1">
    <source>
        <dbReference type="EMBL" id="EDM00809.1"/>
    </source>
</evidence>
<dbReference type="EMBL" id="CH473976">
    <property type="protein sequence ID" value="EDM00809.1"/>
    <property type="molecule type" value="Genomic_DNA"/>
</dbReference>